<dbReference type="InterPro" id="IPR002182">
    <property type="entry name" value="NB-ARC"/>
</dbReference>
<evidence type="ECO:0000256" key="5">
    <source>
        <dbReference type="ARBA" id="ARBA00022840"/>
    </source>
</evidence>
<name>A0ABU6RHU6_9FABA</name>
<dbReference type="InterPro" id="IPR008271">
    <property type="entry name" value="Ser/Thr_kinase_AS"/>
</dbReference>
<comment type="caution">
    <text evidence="11">The sequence shown here is derived from an EMBL/GenBank/DDBJ whole genome shotgun (WGS) entry which is preliminary data.</text>
</comment>
<dbReference type="InterPro" id="IPR056789">
    <property type="entry name" value="LRR_R13L1-DRL21"/>
</dbReference>
<evidence type="ECO:0000256" key="1">
    <source>
        <dbReference type="ARBA" id="ARBA00022679"/>
    </source>
</evidence>
<dbReference type="Gene3D" id="3.40.50.300">
    <property type="entry name" value="P-loop containing nucleotide triphosphate hydrolases"/>
    <property type="match status" value="1"/>
</dbReference>
<feature type="region of interest" description="Disordered" evidence="9">
    <location>
        <begin position="1080"/>
        <end position="1111"/>
    </location>
</feature>
<evidence type="ECO:0000256" key="2">
    <source>
        <dbReference type="ARBA" id="ARBA00022692"/>
    </source>
</evidence>
<keyword evidence="12" id="KW-1185">Reference proteome</keyword>
<dbReference type="InterPro" id="IPR017441">
    <property type="entry name" value="Protein_kinase_ATP_BS"/>
</dbReference>
<dbReference type="Gene3D" id="3.30.200.20">
    <property type="entry name" value="Phosphorylase Kinase, domain 1"/>
    <property type="match status" value="1"/>
</dbReference>
<accession>A0ABU6RHU6</accession>
<protein>
    <recommendedName>
        <fullName evidence="10">Protein kinase domain-containing protein</fullName>
    </recommendedName>
</protein>
<dbReference type="InterPro" id="IPR027417">
    <property type="entry name" value="P-loop_NTPase"/>
</dbReference>
<dbReference type="InterPro" id="IPR011009">
    <property type="entry name" value="Kinase-like_dom_sf"/>
</dbReference>
<feature type="binding site" evidence="8">
    <location>
        <position position="1241"/>
    </location>
    <ligand>
        <name>ATP</name>
        <dbReference type="ChEBI" id="CHEBI:30616"/>
    </ligand>
</feature>
<dbReference type="SUPFAM" id="SSF52058">
    <property type="entry name" value="L domain-like"/>
    <property type="match status" value="2"/>
</dbReference>
<dbReference type="InterPro" id="IPR000719">
    <property type="entry name" value="Prot_kinase_dom"/>
</dbReference>
<dbReference type="SMART" id="SM00220">
    <property type="entry name" value="S_TKc"/>
    <property type="match status" value="1"/>
</dbReference>
<dbReference type="Pfam" id="PF25019">
    <property type="entry name" value="LRR_R13L1-DRL21"/>
    <property type="match status" value="1"/>
</dbReference>
<dbReference type="InterPro" id="IPR032675">
    <property type="entry name" value="LRR_dom_sf"/>
</dbReference>
<evidence type="ECO:0000313" key="12">
    <source>
        <dbReference type="Proteomes" id="UP001341840"/>
    </source>
</evidence>
<evidence type="ECO:0000313" key="11">
    <source>
        <dbReference type="EMBL" id="MED6123637.1"/>
    </source>
</evidence>
<dbReference type="SUPFAM" id="SSF52540">
    <property type="entry name" value="P-loop containing nucleoside triphosphate hydrolases"/>
    <property type="match status" value="1"/>
</dbReference>
<evidence type="ECO:0000256" key="3">
    <source>
        <dbReference type="ARBA" id="ARBA00022741"/>
    </source>
</evidence>
<keyword evidence="7" id="KW-0472">Membrane</keyword>
<dbReference type="Gene3D" id="1.10.510.10">
    <property type="entry name" value="Transferase(Phosphotransferase) domain 1"/>
    <property type="match status" value="1"/>
</dbReference>
<sequence>MEMRWPEISAFPRQMLKNLQNQETMELLLEPTTMAILQQSLLTVAAVADDAQENLFAKTSTLSSNMAEWLCHFQDIMYLLDELLCKFDHGKAITATGAEDAKREVDFILRRFETITNQKHLLFLTEKQEQQLSSFSLPPSQNLRRDKEMNEMVDFLLSARENTSMIAVVGAAWTGRATLAHLVCNQDRVKACFELRGWVDFQQELDSKSLANIILDSFNEDFHYEESLPELIERLHKCLQGKKVLLVLNGFRNLAGWEALRSCFSGAAGQGSAVILTTSELDVAFEMLSDHVLSLEDSLLDSVDEKNRSISCDPQGFPVMWTGTSLYHLVRLEIVGSWISYLPDEIGELRFLEYIDLSFSEIRALPDSIGMLSRLETLMLAFCCYLRELPSTMENLINLRYLDLMGTKLLDMALKLGSFNNLQTLIDFAVSMNSGSNLTELATVLDIQTLSITELQNIVEARNAAEAKLKEKRRLEELVLRWNQLHFAECEQVLEYLEPPKQLKNLGISGCPERRFPYWLGDASFTDLKVIYIYDCKNIELLPPLGQLSSLQELYIRGCGNVRSVGNEFYGHCSLHVPFKSLEILWFVDMPSWKEWILLDDESLQFPCLRELYLIQCPELVQDLPKHLPSLKTLEIIQCDHLVSPPPKIPHQVHELMEQKQEQEQGCTEILATSLAEVTSESSSHHATIKEGGTIIMPPVTNGKGDELISDDDDDGGVVDFESCFEIVKIADASELCNLTSRIKSLRIEGCQFLESLPDEFLKNCSNIRELFFIDCYSLKNFSDVLHPSSLRTIYIHKCPNLDFLIPLGTHKKFALLEYLCISSSCELLASISLNIFPRLRTLYIKDCPNLESFSIDEGLRERNLKLESLEIRDYKCPELESFPEGGLPSSLSLLSIAFSDKLAPKKEWKLDMLPSLTDFEIESGCIGMKSFPDKDFLPRNLKSLRLSKLSSLRILNGTGFQHLTALETLEINCCHGLYTLPEGLPSSLTRLCIKESPILSQKLFHRAGSEWSKIAHIPNLQIDEDKKEGEIPEQNKKFKEKRFVARSTYLEGGKRMPMMSNVSHESDWSKIAHTSNLQLGDGIKEGSTDLEGSLKGKRGSKDEKSLTSQQWHKTLDTKKWMPPTLNVPNQAECTRFTHTFHGPQLIGDGIKEGKGGQGIDHEPSRLYDSWTSSIEAKTSRFTQIFNQTMSKKKVRHLEDFTLQELLESTDNFSEDKKIGRGSFGSVYHAILRDGREVAIKRAVPPNFEDRREYEFVNELQIHPRIHHNNLVGLLGFYRDANERILVYDYMNNGSLYDHLHNVQSSSVLMSWPARIKVALDAARGIEYLHHYAVPPIIHHDIKSPNILLDSKWTAKLCDFGISLKAPEDDMDTHTTVELAGTLGYLDPEYITTQRLTTKSDVYGFGVVLLEILTGRKATHTDGERIYLPSYAVPYIDKGELFKVLDPRMPPPTAAVEYLGNLAAQCVRPKSQDRPTMFEVVIHLERALASCLALPAI</sequence>
<gene>
    <name evidence="11" type="ORF">PIB30_050984</name>
</gene>
<proteinExistence type="predicted"/>
<keyword evidence="4" id="KW-0418">Kinase</keyword>
<evidence type="ECO:0000256" key="9">
    <source>
        <dbReference type="SAM" id="MobiDB-lite"/>
    </source>
</evidence>
<evidence type="ECO:0000259" key="10">
    <source>
        <dbReference type="PROSITE" id="PS50011"/>
    </source>
</evidence>
<dbReference type="CDD" id="cd14066">
    <property type="entry name" value="STKc_IRAK"/>
    <property type="match status" value="1"/>
</dbReference>
<organism evidence="11 12">
    <name type="scientific">Stylosanthes scabra</name>
    <dbReference type="NCBI Taxonomy" id="79078"/>
    <lineage>
        <taxon>Eukaryota</taxon>
        <taxon>Viridiplantae</taxon>
        <taxon>Streptophyta</taxon>
        <taxon>Embryophyta</taxon>
        <taxon>Tracheophyta</taxon>
        <taxon>Spermatophyta</taxon>
        <taxon>Magnoliopsida</taxon>
        <taxon>eudicotyledons</taxon>
        <taxon>Gunneridae</taxon>
        <taxon>Pentapetalae</taxon>
        <taxon>rosids</taxon>
        <taxon>fabids</taxon>
        <taxon>Fabales</taxon>
        <taxon>Fabaceae</taxon>
        <taxon>Papilionoideae</taxon>
        <taxon>50 kb inversion clade</taxon>
        <taxon>dalbergioids sensu lato</taxon>
        <taxon>Dalbergieae</taxon>
        <taxon>Pterocarpus clade</taxon>
        <taxon>Stylosanthes</taxon>
    </lineage>
</organism>
<keyword evidence="5 8" id="KW-0067">ATP-binding</keyword>
<keyword evidence="1" id="KW-0808">Transferase</keyword>
<dbReference type="SUPFAM" id="SSF56112">
    <property type="entry name" value="Protein kinase-like (PK-like)"/>
    <property type="match status" value="1"/>
</dbReference>
<dbReference type="Pfam" id="PF00931">
    <property type="entry name" value="NB-ARC"/>
    <property type="match status" value="1"/>
</dbReference>
<dbReference type="PANTHER" id="PTHR46146:SF4">
    <property type="entry name" value="SERINE_THREONINE-PROTEIN KINASE-LIKE PROTEIN CCR4"/>
    <property type="match status" value="1"/>
</dbReference>
<feature type="domain" description="Protein kinase" evidence="10">
    <location>
        <begin position="1213"/>
        <end position="1486"/>
    </location>
</feature>
<dbReference type="Pfam" id="PF00069">
    <property type="entry name" value="Pkinase"/>
    <property type="match status" value="1"/>
</dbReference>
<keyword evidence="2" id="KW-0812">Transmembrane</keyword>
<evidence type="ECO:0000256" key="8">
    <source>
        <dbReference type="PROSITE-ProRule" id="PRU10141"/>
    </source>
</evidence>
<reference evidence="11 12" key="1">
    <citation type="journal article" date="2023" name="Plants (Basel)">
        <title>Bridging the Gap: Combining Genomics and Transcriptomics Approaches to Understand Stylosanthes scabra, an Orphan Legume from the Brazilian Caatinga.</title>
        <authorList>
            <person name="Ferreira-Neto J.R.C."/>
            <person name="da Silva M.D."/>
            <person name="Binneck E."/>
            <person name="de Melo N.F."/>
            <person name="da Silva R.H."/>
            <person name="de Melo A.L.T.M."/>
            <person name="Pandolfi V."/>
            <person name="Bustamante F.O."/>
            <person name="Brasileiro-Vidal A.C."/>
            <person name="Benko-Iseppon A.M."/>
        </authorList>
    </citation>
    <scope>NUCLEOTIDE SEQUENCE [LARGE SCALE GENOMIC DNA]</scope>
    <source>
        <tissue evidence="11">Leaves</tissue>
    </source>
</reference>
<dbReference type="PROSITE" id="PS50011">
    <property type="entry name" value="PROTEIN_KINASE_DOM"/>
    <property type="match status" value="1"/>
</dbReference>
<dbReference type="EMBL" id="JASCZI010030564">
    <property type="protein sequence ID" value="MED6123637.1"/>
    <property type="molecule type" value="Genomic_DNA"/>
</dbReference>
<evidence type="ECO:0000256" key="7">
    <source>
        <dbReference type="ARBA" id="ARBA00023136"/>
    </source>
</evidence>
<evidence type="ECO:0000256" key="4">
    <source>
        <dbReference type="ARBA" id="ARBA00022777"/>
    </source>
</evidence>
<keyword evidence="3 8" id="KW-0547">Nucleotide-binding</keyword>
<dbReference type="PROSITE" id="PS00108">
    <property type="entry name" value="PROTEIN_KINASE_ST"/>
    <property type="match status" value="1"/>
</dbReference>
<evidence type="ECO:0000256" key="6">
    <source>
        <dbReference type="ARBA" id="ARBA00022989"/>
    </source>
</evidence>
<dbReference type="PROSITE" id="PS00107">
    <property type="entry name" value="PROTEIN_KINASE_ATP"/>
    <property type="match status" value="1"/>
</dbReference>
<dbReference type="Proteomes" id="UP001341840">
    <property type="component" value="Unassembled WGS sequence"/>
</dbReference>
<dbReference type="PANTHER" id="PTHR46146">
    <property type="entry name" value="SERINE/THREONINE-PROTEIN KINASE-LIKE PROTEIN CCR4"/>
    <property type="match status" value="1"/>
</dbReference>
<keyword evidence="6" id="KW-1133">Transmembrane helix</keyword>
<dbReference type="Gene3D" id="3.80.10.10">
    <property type="entry name" value="Ribonuclease Inhibitor"/>
    <property type="match status" value="3"/>
</dbReference>